<keyword evidence="2" id="KW-1185">Reference proteome</keyword>
<sequence>MASGTLLIAFVPGDAPIGSIGGGARRNKGRLHFAVDGRGACNLGLFVADLRDQNPLASVRHLAKAGAGG</sequence>
<organism evidence="1 2">
    <name type="scientific">Burkholderia aenigmatica</name>
    <dbReference type="NCBI Taxonomy" id="2015348"/>
    <lineage>
        <taxon>Bacteria</taxon>
        <taxon>Pseudomonadati</taxon>
        <taxon>Pseudomonadota</taxon>
        <taxon>Betaproteobacteria</taxon>
        <taxon>Burkholderiales</taxon>
        <taxon>Burkholderiaceae</taxon>
        <taxon>Burkholderia</taxon>
        <taxon>Burkholderia cepacia complex</taxon>
    </lineage>
</organism>
<evidence type="ECO:0000313" key="1">
    <source>
        <dbReference type="EMBL" id="VWC70240.1"/>
    </source>
</evidence>
<protein>
    <recommendedName>
        <fullName evidence="3">Transposase</fullName>
    </recommendedName>
</protein>
<accession>A0ABY6XRQ7</accession>
<gene>
    <name evidence="1" type="ORF">BLA17378_03182</name>
</gene>
<dbReference type="EMBL" id="CABVQG010000010">
    <property type="protein sequence ID" value="VWC70240.1"/>
    <property type="molecule type" value="Genomic_DNA"/>
</dbReference>
<evidence type="ECO:0008006" key="3">
    <source>
        <dbReference type="Google" id="ProtNLM"/>
    </source>
</evidence>
<dbReference type="Proteomes" id="UP000494120">
    <property type="component" value="Unassembled WGS sequence"/>
</dbReference>
<name>A0ABY6XRQ7_9BURK</name>
<reference evidence="1 2" key="1">
    <citation type="submission" date="2019-09" db="EMBL/GenBank/DDBJ databases">
        <authorList>
            <person name="Depoorter E."/>
        </authorList>
    </citation>
    <scope>NUCLEOTIDE SEQUENCE [LARGE SCALE GENOMIC DNA]</scope>
    <source>
        <strain evidence="1 2">R-17378</strain>
    </source>
</reference>
<evidence type="ECO:0000313" key="2">
    <source>
        <dbReference type="Proteomes" id="UP000494120"/>
    </source>
</evidence>
<proteinExistence type="predicted"/>
<comment type="caution">
    <text evidence="1">The sequence shown here is derived from an EMBL/GenBank/DDBJ whole genome shotgun (WGS) entry which is preliminary data.</text>
</comment>